<feature type="compositionally biased region" description="Pro residues" evidence="1">
    <location>
        <begin position="1050"/>
        <end position="1063"/>
    </location>
</feature>
<feature type="compositionally biased region" description="Polar residues" evidence="1">
    <location>
        <begin position="861"/>
        <end position="876"/>
    </location>
</feature>
<feature type="compositionally biased region" description="Basic and acidic residues" evidence="1">
    <location>
        <begin position="961"/>
        <end position="976"/>
    </location>
</feature>
<feature type="region of interest" description="Disordered" evidence="1">
    <location>
        <begin position="860"/>
        <end position="910"/>
    </location>
</feature>
<evidence type="ECO:0000256" key="1">
    <source>
        <dbReference type="SAM" id="MobiDB-lite"/>
    </source>
</evidence>
<proteinExistence type="predicted"/>
<feature type="compositionally biased region" description="Pro residues" evidence="1">
    <location>
        <begin position="75"/>
        <end position="86"/>
    </location>
</feature>
<feature type="compositionally biased region" description="Basic and acidic residues" evidence="1">
    <location>
        <begin position="877"/>
        <end position="892"/>
    </location>
</feature>
<reference evidence="2" key="2">
    <citation type="submission" date="2017-10" db="EMBL/GenBank/DDBJ databases">
        <title>Ladona fulva Genome sequencing and assembly.</title>
        <authorList>
            <person name="Murali S."/>
            <person name="Richards S."/>
            <person name="Bandaranaike D."/>
            <person name="Bellair M."/>
            <person name="Blankenburg K."/>
            <person name="Chao H."/>
            <person name="Dinh H."/>
            <person name="Doddapaneni H."/>
            <person name="Dugan-Rocha S."/>
            <person name="Elkadiri S."/>
            <person name="Gnanaolivu R."/>
            <person name="Hernandez B."/>
            <person name="Skinner E."/>
            <person name="Javaid M."/>
            <person name="Lee S."/>
            <person name="Li M."/>
            <person name="Ming W."/>
            <person name="Munidasa M."/>
            <person name="Muniz J."/>
            <person name="Nguyen L."/>
            <person name="Hughes D."/>
            <person name="Osuji N."/>
            <person name="Pu L.-L."/>
            <person name="Puazo M."/>
            <person name="Qu C."/>
            <person name="Quiroz J."/>
            <person name="Raj R."/>
            <person name="Weissenberger G."/>
            <person name="Xin Y."/>
            <person name="Zou X."/>
            <person name="Han Y."/>
            <person name="Worley K."/>
            <person name="Muzny D."/>
            <person name="Gibbs R."/>
        </authorList>
    </citation>
    <scope>NUCLEOTIDE SEQUENCE</scope>
    <source>
        <strain evidence="2">Sampled in the wild</strain>
    </source>
</reference>
<evidence type="ECO:0000313" key="2">
    <source>
        <dbReference type="EMBL" id="KAG8228324.1"/>
    </source>
</evidence>
<comment type="caution">
    <text evidence="2">The sequence shown here is derived from an EMBL/GenBank/DDBJ whole genome shotgun (WGS) entry which is preliminary data.</text>
</comment>
<feature type="compositionally biased region" description="Low complexity" evidence="1">
    <location>
        <begin position="702"/>
        <end position="723"/>
    </location>
</feature>
<feature type="compositionally biased region" description="Low complexity" evidence="1">
    <location>
        <begin position="453"/>
        <end position="469"/>
    </location>
</feature>
<gene>
    <name evidence="2" type="ORF">J437_LFUL009369</name>
</gene>
<feature type="region of interest" description="Disordered" evidence="1">
    <location>
        <begin position="1108"/>
        <end position="1144"/>
    </location>
</feature>
<feature type="compositionally biased region" description="Basic and acidic residues" evidence="1">
    <location>
        <begin position="511"/>
        <end position="523"/>
    </location>
</feature>
<feature type="compositionally biased region" description="Basic and acidic residues" evidence="1">
    <location>
        <begin position="126"/>
        <end position="157"/>
    </location>
</feature>
<feature type="region of interest" description="Disordered" evidence="1">
    <location>
        <begin position="436"/>
        <end position="737"/>
    </location>
</feature>
<feature type="compositionally biased region" description="Polar residues" evidence="1">
    <location>
        <begin position="1016"/>
        <end position="1037"/>
    </location>
</feature>
<keyword evidence="3" id="KW-1185">Reference proteome</keyword>
<feature type="compositionally biased region" description="Low complexity" evidence="1">
    <location>
        <begin position="1"/>
        <end position="34"/>
    </location>
</feature>
<feature type="compositionally biased region" description="Low complexity" evidence="1">
    <location>
        <begin position="557"/>
        <end position="568"/>
    </location>
</feature>
<feature type="compositionally biased region" description="Polar residues" evidence="1">
    <location>
        <begin position="45"/>
        <end position="70"/>
    </location>
</feature>
<feature type="compositionally biased region" description="Low complexity" evidence="1">
    <location>
        <begin position="1186"/>
        <end position="1197"/>
    </location>
</feature>
<dbReference type="Proteomes" id="UP000792457">
    <property type="component" value="Unassembled WGS sequence"/>
</dbReference>
<feature type="compositionally biased region" description="Basic and acidic residues" evidence="1">
    <location>
        <begin position="661"/>
        <end position="673"/>
    </location>
</feature>
<feature type="compositionally biased region" description="Low complexity" evidence="1">
    <location>
        <begin position="267"/>
        <end position="286"/>
    </location>
</feature>
<feature type="compositionally biased region" description="Low complexity" evidence="1">
    <location>
        <begin position="1005"/>
        <end position="1015"/>
    </location>
</feature>
<dbReference type="AlphaFoldDB" id="A0A8K0K4P6"/>
<feature type="compositionally biased region" description="Polar residues" evidence="1">
    <location>
        <begin position="440"/>
        <end position="451"/>
    </location>
</feature>
<evidence type="ECO:0000313" key="3">
    <source>
        <dbReference type="Proteomes" id="UP000792457"/>
    </source>
</evidence>
<feature type="compositionally biased region" description="Polar residues" evidence="1">
    <location>
        <begin position="313"/>
        <end position="343"/>
    </location>
</feature>
<feature type="region of interest" description="Disordered" evidence="1">
    <location>
        <begin position="1181"/>
        <end position="1200"/>
    </location>
</feature>
<dbReference type="OrthoDB" id="42382at2759"/>
<protein>
    <submittedName>
        <fullName evidence="2">Uncharacterized protein</fullName>
    </submittedName>
</protein>
<sequence>MDSLLSIKSSSEISNGLSHSLEDSSLPPSFSRLPPDGHEFPPNYQEPSRITSNSMTSDPSLNKSSESKTIMDSPPNTPPPPLPTSCPPQKDLSEAAPAPGKPLPPPPPARKPPPKDFNSRLPPRPSGERRHWMKDEKSEKSVRDKIAMFQRENKEDAPPPVTSAPPIPAARSPFKLDATEERSRKGLTSPQWGEDTRGRSHLSRSMINVDGTGRNGDHTSPALYPPSNLYKGGVHNSTGDVSAGMEGVDGSRTLDFARTRSNLDLTSSSNSCSPDSSLSSASSYSSGGVYATLPRKPIATQRPPVAAERKTSVLENRPSSPDSSSWKTPTYSPSNRSGNLHSRSQSLIDVGSPKRHSFAGSYNYKYGINGNDEARKSSLNAMIEQRRRNVSKLRGLVIPEKTEVARCDQSLFDLPEIKSRDAIIINDKCKTATLPRCESKQTNKWSENMNGHSAKSQNNNNFANSNSNNGVTLSSPPWKSQAPLPDLPKYSPAFKRRTLSVHGLSPTSLDSSREELRSQEQSKLHPPSKPPRTSNGYGIGPSSPLGPEPKSLESITSPRSDSSFDFSPMCHADSPKEEEVVPVIKTNGGTGSYGDSHNGKSIHRGLLHVPSRGASAEDSDNDSAVSSSRSSISHGFSPPSSPLPGDTSDGGLRPSAPRQHISRDRLQSEDRSRLSTSQRRSSGNIVERANSPEKRPLRRTLSSETTASVSSAASTASTVTSGSHDGGNASDSSSNRRVLKAQSVEAINRKNVLASAKYSSGRDLKVGSPLIKRKFEEDGSGTEADVEDTAKAESSRTNGSERISMHYKTTREINGIHDIEATRNMDIKVAYVDEIIEFPFVNGAVDCSVPIPAQRRIYTSPRPTSPVSEYSTTESVCDSHKEDKKSEAKGLDEIESATEEIRTPKTSPSVPLDRWMELEKKYAPKMSPMETRTSMEAQESPYKGHILEDEIDYLSRNVGGDSEKSRVKSLAEKQKDTGNGFRAIAEKWQIISNDASTLPSPTNPVAAVTTSSAASNGQSRKNSRRSSTSGADTSRVSPETAHPKAEEPLRIPPPPESAPPPVPHSNGEATHSEAVRLREKKSPVARPVSFNGCGEKTLSVSSAYTIQETRTTMSRQESTPEPRTPPSPAPAPLTAAQRASNRRSVSVNDIRKAFEKVELSVAANGKTSSVTRTKGTAVTTVHTRVSSLDSTTSEDSSMQTPAHYGSANNLASNHRDQFGSVTSLASSTSLISPQVSVIAKILPIEFEGLFQ</sequence>
<name>A0A8K0K4P6_LADFU</name>
<feature type="compositionally biased region" description="Pro residues" evidence="1">
    <location>
        <begin position="1122"/>
        <end position="1131"/>
    </location>
</feature>
<reference evidence="2" key="1">
    <citation type="submission" date="2013-04" db="EMBL/GenBank/DDBJ databases">
        <authorList>
            <person name="Qu J."/>
            <person name="Murali S.C."/>
            <person name="Bandaranaike D."/>
            <person name="Bellair M."/>
            <person name="Blankenburg K."/>
            <person name="Chao H."/>
            <person name="Dinh H."/>
            <person name="Doddapaneni H."/>
            <person name="Downs B."/>
            <person name="Dugan-Rocha S."/>
            <person name="Elkadiri S."/>
            <person name="Gnanaolivu R.D."/>
            <person name="Hernandez B."/>
            <person name="Javaid M."/>
            <person name="Jayaseelan J.C."/>
            <person name="Lee S."/>
            <person name="Li M."/>
            <person name="Ming W."/>
            <person name="Munidasa M."/>
            <person name="Muniz J."/>
            <person name="Nguyen L."/>
            <person name="Ongeri F."/>
            <person name="Osuji N."/>
            <person name="Pu L.-L."/>
            <person name="Puazo M."/>
            <person name="Qu C."/>
            <person name="Quiroz J."/>
            <person name="Raj R."/>
            <person name="Weissenberger G."/>
            <person name="Xin Y."/>
            <person name="Zou X."/>
            <person name="Han Y."/>
            <person name="Richards S."/>
            <person name="Worley K."/>
            <person name="Muzny D."/>
            <person name="Gibbs R."/>
        </authorList>
    </citation>
    <scope>NUCLEOTIDE SEQUENCE</scope>
    <source>
        <strain evidence="2">Sampled in the wild</strain>
    </source>
</reference>
<accession>A0A8K0K4P6</accession>
<feature type="region of interest" description="Disordered" evidence="1">
    <location>
        <begin position="994"/>
        <end position="1095"/>
    </location>
</feature>
<feature type="compositionally biased region" description="Low complexity" evidence="1">
    <location>
        <begin position="622"/>
        <end position="638"/>
    </location>
</feature>
<feature type="region of interest" description="Disordered" evidence="1">
    <location>
        <begin position="264"/>
        <end position="343"/>
    </location>
</feature>
<feature type="compositionally biased region" description="Basic and acidic residues" evidence="1">
    <location>
        <begin position="1070"/>
        <end position="1082"/>
    </location>
</feature>
<feature type="region of interest" description="Disordered" evidence="1">
    <location>
        <begin position="1"/>
        <end position="246"/>
    </location>
</feature>
<organism evidence="2 3">
    <name type="scientific">Ladona fulva</name>
    <name type="common">Scarce chaser dragonfly</name>
    <name type="synonym">Libellula fulva</name>
    <dbReference type="NCBI Taxonomy" id="123851"/>
    <lineage>
        <taxon>Eukaryota</taxon>
        <taxon>Metazoa</taxon>
        <taxon>Ecdysozoa</taxon>
        <taxon>Arthropoda</taxon>
        <taxon>Hexapoda</taxon>
        <taxon>Insecta</taxon>
        <taxon>Pterygota</taxon>
        <taxon>Palaeoptera</taxon>
        <taxon>Odonata</taxon>
        <taxon>Epiprocta</taxon>
        <taxon>Anisoptera</taxon>
        <taxon>Libelluloidea</taxon>
        <taxon>Libellulidae</taxon>
        <taxon>Ladona</taxon>
    </lineage>
</organism>
<feature type="compositionally biased region" description="Pro residues" evidence="1">
    <location>
        <begin position="99"/>
        <end position="111"/>
    </location>
</feature>
<dbReference type="EMBL" id="KZ308367">
    <property type="protein sequence ID" value="KAG8228324.1"/>
    <property type="molecule type" value="Genomic_DNA"/>
</dbReference>
<feature type="region of interest" description="Disordered" evidence="1">
    <location>
        <begin position="957"/>
        <end position="980"/>
    </location>
</feature>
<feature type="compositionally biased region" description="Pro residues" evidence="1">
    <location>
        <begin position="158"/>
        <end position="168"/>
    </location>
</feature>